<dbReference type="PANTHER" id="PTHR40562:SF1">
    <property type="entry name" value="NITRITE REDUCTASE (NADH) SMALL SUBUNIT"/>
    <property type="match status" value="1"/>
</dbReference>
<keyword evidence="9" id="KW-1185">Reference proteome</keyword>
<evidence type="ECO:0000256" key="2">
    <source>
        <dbReference type="ARBA" id="ARBA00022723"/>
    </source>
</evidence>
<dbReference type="EMBL" id="JAVALS010000012">
    <property type="protein sequence ID" value="MDP5228257.1"/>
    <property type="molecule type" value="Genomic_DNA"/>
</dbReference>
<reference evidence="8 9" key="1">
    <citation type="submission" date="2023-08" db="EMBL/GenBank/DDBJ databases">
        <title>Arthrobacter horti sp. nov., isolated from forest soil.</title>
        <authorList>
            <person name="Park M."/>
        </authorList>
    </citation>
    <scope>NUCLEOTIDE SEQUENCE [LARGE SCALE GENOMIC DNA]</scope>
    <source>
        <strain evidence="8 9">YJM1</strain>
    </source>
</reference>
<dbReference type="PANTHER" id="PTHR40562">
    <property type="match status" value="1"/>
</dbReference>
<protein>
    <submittedName>
        <fullName evidence="8">Nitrite reductase small subunit NirD</fullName>
    </submittedName>
</protein>
<keyword evidence="4" id="KW-0408">Iron</keyword>
<keyword evidence="1" id="KW-0001">2Fe-2S</keyword>
<dbReference type="InterPro" id="IPR036922">
    <property type="entry name" value="Rieske_2Fe-2S_sf"/>
</dbReference>
<evidence type="ECO:0000256" key="5">
    <source>
        <dbReference type="ARBA" id="ARBA00023014"/>
    </source>
</evidence>
<dbReference type="NCBIfam" id="TIGR02378">
    <property type="entry name" value="nirD_assim_sml"/>
    <property type="match status" value="1"/>
</dbReference>
<dbReference type="PROSITE" id="PS51296">
    <property type="entry name" value="RIESKE"/>
    <property type="match status" value="1"/>
</dbReference>
<evidence type="ECO:0000256" key="1">
    <source>
        <dbReference type="ARBA" id="ARBA00022714"/>
    </source>
</evidence>
<evidence type="ECO:0000256" key="4">
    <source>
        <dbReference type="ARBA" id="ARBA00023004"/>
    </source>
</evidence>
<keyword evidence="5" id="KW-0411">Iron-sulfur</keyword>
<evidence type="ECO:0000313" key="8">
    <source>
        <dbReference type="EMBL" id="MDP5228257.1"/>
    </source>
</evidence>
<dbReference type="CDD" id="cd03529">
    <property type="entry name" value="Rieske_NirD"/>
    <property type="match status" value="1"/>
</dbReference>
<proteinExistence type="predicted"/>
<dbReference type="SUPFAM" id="SSF50022">
    <property type="entry name" value="ISP domain"/>
    <property type="match status" value="1"/>
</dbReference>
<organism evidence="8 9">
    <name type="scientific">Arthrobacter horti</name>
    <dbReference type="NCBI Taxonomy" id="3068273"/>
    <lineage>
        <taxon>Bacteria</taxon>
        <taxon>Bacillati</taxon>
        <taxon>Actinomycetota</taxon>
        <taxon>Actinomycetes</taxon>
        <taxon>Micrococcales</taxon>
        <taxon>Micrococcaceae</taxon>
        <taxon>Arthrobacter</taxon>
    </lineage>
</organism>
<dbReference type="InterPro" id="IPR012748">
    <property type="entry name" value="Rieske-like_NirD"/>
</dbReference>
<evidence type="ECO:0000256" key="3">
    <source>
        <dbReference type="ARBA" id="ARBA00023002"/>
    </source>
</evidence>
<keyword evidence="3" id="KW-0560">Oxidoreductase</keyword>
<accession>A0ABT9IRQ3</accession>
<evidence type="ECO:0000256" key="6">
    <source>
        <dbReference type="ARBA" id="ARBA00023063"/>
    </source>
</evidence>
<dbReference type="InterPro" id="IPR017941">
    <property type="entry name" value="Rieske_2Fe-2S"/>
</dbReference>
<gene>
    <name evidence="8" type="primary">nirD</name>
    <name evidence="8" type="ORF">Q9R02_13920</name>
</gene>
<keyword evidence="2" id="KW-0479">Metal-binding</keyword>
<comment type="caution">
    <text evidence="8">The sequence shown here is derived from an EMBL/GenBank/DDBJ whole genome shotgun (WGS) entry which is preliminary data.</text>
</comment>
<dbReference type="Gene3D" id="2.102.10.10">
    <property type="entry name" value="Rieske [2Fe-2S] iron-sulphur domain"/>
    <property type="match status" value="1"/>
</dbReference>
<name>A0ABT9IRQ3_9MICC</name>
<evidence type="ECO:0000259" key="7">
    <source>
        <dbReference type="PROSITE" id="PS51296"/>
    </source>
</evidence>
<sequence>MTSTAIPELVGIPSFPGVAGSVDPAVTSWHSVCRVQDLEPDWGEAALVEGRQVALFLLSSGAVYAVEQRDPVTGAHVMARGIVGSRAGQATIASPLHKQVYRLSDGACLDGAGSSLAAFPTRVVGDEIQVAA</sequence>
<dbReference type="Pfam" id="PF13806">
    <property type="entry name" value="Rieske_2"/>
    <property type="match status" value="1"/>
</dbReference>
<dbReference type="PROSITE" id="PS51300">
    <property type="entry name" value="NIRD"/>
    <property type="match status" value="1"/>
</dbReference>
<evidence type="ECO:0000313" key="9">
    <source>
        <dbReference type="Proteomes" id="UP001232725"/>
    </source>
</evidence>
<dbReference type="RefSeq" id="WP_305997302.1">
    <property type="nucleotide sequence ID" value="NZ_JAVALS010000012.1"/>
</dbReference>
<keyword evidence="6" id="KW-0534">Nitrate assimilation</keyword>
<dbReference type="Proteomes" id="UP001232725">
    <property type="component" value="Unassembled WGS sequence"/>
</dbReference>
<dbReference type="InterPro" id="IPR017881">
    <property type="entry name" value="NirD"/>
</dbReference>
<feature type="domain" description="Rieske" evidence="7">
    <location>
        <begin position="30"/>
        <end position="130"/>
    </location>
</feature>